<keyword evidence="1" id="KW-0812">Transmembrane</keyword>
<organism evidence="2 3">
    <name type="scientific">Colletotrichum navitas</name>
    <dbReference type="NCBI Taxonomy" id="681940"/>
    <lineage>
        <taxon>Eukaryota</taxon>
        <taxon>Fungi</taxon>
        <taxon>Dikarya</taxon>
        <taxon>Ascomycota</taxon>
        <taxon>Pezizomycotina</taxon>
        <taxon>Sordariomycetes</taxon>
        <taxon>Hypocreomycetidae</taxon>
        <taxon>Glomerellales</taxon>
        <taxon>Glomerellaceae</taxon>
        <taxon>Colletotrichum</taxon>
        <taxon>Colletotrichum graminicola species complex</taxon>
    </lineage>
</organism>
<comment type="caution">
    <text evidence="2">The sequence shown here is derived from an EMBL/GenBank/DDBJ whole genome shotgun (WGS) entry which is preliminary data.</text>
</comment>
<dbReference type="AlphaFoldDB" id="A0AAD8Q1J6"/>
<proteinExistence type="predicted"/>
<dbReference type="RefSeq" id="XP_060414543.1">
    <property type="nucleotide sequence ID" value="XM_060557758.1"/>
</dbReference>
<protein>
    <recommendedName>
        <fullName evidence="4">Transmembrane protein</fullName>
    </recommendedName>
</protein>
<name>A0AAD8Q1J6_9PEZI</name>
<keyword evidence="1" id="KW-1133">Transmembrane helix</keyword>
<dbReference type="EMBL" id="JAHLJV010000027">
    <property type="protein sequence ID" value="KAK1593219.1"/>
    <property type="molecule type" value="Genomic_DNA"/>
</dbReference>
<feature type="transmembrane region" description="Helical" evidence="1">
    <location>
        <begin position="12"/>
        <end position="36"/>
    </location>
</feature>
<evidence type="ECO:0000256" key="1">
    <source>
        <dbReference type="SAM" id="Phobius"/>
    </source>
</evidence>
<dbReference type="GeneID" id="85441998"/>
<gene>
    <name evidence="2" type="ORF">LY79DRAFT_553155</name>
</gene>
<sequence>MRKVVNSFGRKLDVLSVSVSVSLSLFFLPFFFFTVFDCFIQDKISIAKPRVGKPQAVQARCRMRSPSRSPTTKLDTPTAILTAGSPASIRVQYLRWVHVSIPRARRQKKGPSVSRGSREACRTTFLDAMEHKYRTGSRMLPPFLRREGR</sequence>
<dbReference type="Proteomes" id="UP001230504">
    <property type="component" value="Unassembled WGS sequence"/>
</dbReference>
<evidence type="ECO:0008006" key="4">
    <source>
        <dbReference type="Google" id="ProtNLM"/>
    </source>
</evidence>
<keyword evidence="1" id="KW-0472">Membrane</keyword>
<keyword evidence="3" id="KW-1185">Reference proteome</keyword>
<evidence type="ECO:0000313" key="3">
    <source>
        <dbReference type="Proteomes" id="UP001230504"/>
    </source>
</evidence>
<reference evidence="2" key="1">
    <citation type="submission" date="2021-06" db="EMBL/GenBank/DDBJ databases">
        <title>Comparative genomics, transcriptomics and evolutionary studies reveal genomic signatures of adaptation to plant cell wall in hemibiotrophic fungi.</title>
        <authorList>
            <consortium name="DOE Joint Genome Institute"/>
            <person name="Baroncelli R."/>
            <person name="Diaz J.F."/>
            <person name="Benocci T."/>
            <person name="Peng M."/>
            <person name="Battaglia E."/>
            <person name="Haridas S."/>
            <person name="Andreopoulos W."/>
            <person name="Labutti K."/>
            <person name="Pangilinan J."/>
            <person name="Floch G.L."/>
            <person name="Makela M.R."/>
            <person name="Henrissat B."/>
            <person name="Grigoriev I.V."/>
            <person name="Crouch J.A."/>
            <person name="De Vries R.P."/>
            <person name="Sukno S.A."/>
            <person name="Thon M.R."/>
        </authorList>
    </citation>
    <scope>NUCLEOTIDE SEQUENCE</scope>
    <source>
        <strain evidence="2">CBS 125086</strain>
    </source>
</reference>
<accession>A0AAD8Q1J6</accession>
<evidence type="ECO:0000313" key="2">
    <source>
        <dbReference type="EMBL" id="KAK1593219.1"/>
    </source>
</evidence>